<reference evidence="3" key="1">
    <citation type="submission" date="2017-02" db="EMBL/GenBank/DDBJ databases">
        <authorList>
            <person name="Varghese N."/>
            <person name="Submissions S."/>
        </authorList>
    </citation>
    <scope>NUCLEOTIDE SEQUENCE [LARGE SCALE GENOMIC DNA]</scope>
    <source>
        <strain evidence="3">ATCC 700200</strain>
    </source>
</reference>
<keyword evidence="1" id="KW-1133">Transmembrane helix</keyword>
<evidence type="ECO:0000313" key="3">
    <source>
        <dbReference type="Proteomes" id="UP000190774"/>
    </source>
</evidence>
<keyword evidence="1" id="KW-0472">Membrane</keyword>
<keyword evidence="3" id="KW-1185">Reference proteome</keyword>
<name>A0A1T4WDT2_9BACT</name>
<sequence length="85" mass="9743">MIPFNFTFPNSSLFALVLMLLWLVYMALYWRAMVQILRASKFDSQDKILWFLVITLAPVLGLITFHAMCPPPVRESSMPPTPPAE</sequence>
<evidence type="ECO:0008006" key="4">
    <source>
        <dbReference type="Google" id="ProtNLM"/>
    </source>
</evidence>
<protein>
    <recommendedName>
        <fullName evidence="4">Phospholipase_D-nuclease N-terminal</fullName>
    </recommendedName>
</protein>
<gene>
    <name evidence="2" type="ORF">SAMN02745166_00032</name>
</gene>
<feature type="transmembrane region" description="Helical" evidence="1">
    <location>
        <begin position="48"/>
        <end position="68"/>
    </location>
</feature>
<evidence type="ECO:0000313" key="2">
    <source>
        <dbReference type="EMBL" id="SKA75482.1"/>
    </source>
</evidence>
<dbReference type="STRING" id="48467.SAMN02745166_00032"/>
<dbReference type="Proteomes" id="UP000190774">
    <property type="component" value="Unassembled WGS sequence"/>
</dbReference>
<feature type="transmembrane region" description="Helical" evidence="1">
    <location>
        <begin position="12"/>
        <end position="28"/>
    </location>
</feature>
<organism evidence="2 3">
    <name type="scientific">Prosthecobacter debontii</name>
    <dbReference type="NCBI Taxonomy" id="48467"/>
    <lineage>
        <taxon>Bacteria</taxon>
        <taxon>Pseudomonadati</taxon>
        <taxon>Verrucomicrobiota</taxon>
        <taxon>Verrucomicrobiia</taxon>
        <taxon>Verrucomicrobiales</taxon>
        <taxon>Verrucomicrobiaceae</taxon>
        <taxon>Prosthecobacter</taxon>
    </lineage>
</organism>
<proteinExistence type="predicted"/>
<dbReference type="AlphaFoldDB" id="A0A1T4WDT2"/>
<accession>A0A1T4WDT2</accession>
<keyword evidence="1" id="KW-0812">Transmembrane</keyword>
<dbReference type="EMBL" id="FUYE01000001">
    <property type="protein sequence ID" value="SKA75482.1"/>
    <property type="molecule type" value="Genomic_DNA"/>
</dbReference>
<evidence type="ECO:0000256" key="1">
    <source>
        <dbReference type="SAM" id="Phobius"/>
    </source>
</evidence>
<dbReference type="RefSeq" id="WP_078811278.1">
    <property type="nucleotide sequence ID" value="NZ_FUYE01000001.1"/>
</dbReference>